<dbReference type="Gene3D" id="3.40.30.10">
    <property type="entry name" value="Glutaredoxin"/>
    <property type="match status" value="2"/>
</dbReference>
<dbReference type="SUPFAM" id="SSF52833">
    <property type="entry name" value="Thioredoxin-like"/>
    <property type="match status" value="2"/>
</dbReference>
<dbReference type="AlphaFoldDB" id="A0A7R9XR91"/>
<feature type="compositionally biased region" description="Basic and acidic residues" evidence="1">
    <location>
        <begin position="342"/>
        <end position="357"/>
    </location>
</feature>
<proteinExistence type="predicted"/>
<name>A0A7R9XR91_9CHLO</name>
<dbReference type="InterPro" id="IPR044192">
    <property type="entry name" value="CDSP32"/>
</dbReference>
<accession>A0A7R9XR91</accession>
<evidence type="ECO:0000256" key="1">
    <source>
        <dbReference type="SAM" id="MobiDB-lite"/>
    </source>
</evidence>
<dbReference type="EMBL" id="HBDX01002781">
    <property type="protein sequence ID" value="CAD8221673.1"/>
    <property type="molecule type" value="Transcribed_RNA"/>
</dbReference>
<protein>
    <recommendedName>
        <fullName evidence="2">Thioredoxin domain-containing protein</fullName>
    </recommendedName>
</protein>
<dbReference type="InterPro" id="IPR036249">
    <property type="entry name" value="Thioredoxin-like_sf"/>
</dbReference>
<evidence type="ECO:0000259" key="2">
    <source>
        <dbReference type="Pfam" id="PF00085"/>
    </source>
</evidence>
<dbReference type="PANTHER" id="PTHR47578">
    <property type="entry name" value="THIOREDOXIN-LIKE PROTEIN CDSP32, CHLOROPLASTIC"/>
    <property type="match status" value="1"/>
</dbReference>
<dbReference type="PANTHER" id="PTHR47578:SF1">
    <property type="entry name" value="THIOREDOXIN-LIKE PROTEIN CDSP32, CHLOROPLASTIC"/>
    <property type="match status" value="1"/>
</dbReference>
<reference evidence="3" key="1">
    <citation type="submission" date="2021-01" db="EMBL/GenBank/DDBJ databases">
        <authorList>
            <person name="Corre E."/>
            <person name="Pelletier E."/>
            <person name="Niang G."/>
            <person name="Scheremetjew M."/>
            <person name="Finn R."/>
            <person name="Kale V."/>
            <person name="Holt S."/>
            <person name="Cochrane G."/>
            <person name="Meng A."/>
            <person name="Brown T."/>
            <person name="Cohen L."/>
        </authorList>
    </citation>
    <scope>NUCLEOTIDE SEQUENCE</scope>
    <source>
        <strain evidence="3">Clade-A-BCC118000</strain>
    </source>
</reference>
<evidence type="ECO:0000313" key="3">
    <source>
        <dbReference type="EMBL" id="CAD8221673.1"/>
    </source>
</evidence>
<dbReference type="Pfam" id="PF00085">
    <property type="entry name" value="Thioredoxin"/>
    <property type="match status" value="1"/>
</dbReference>
<dbReference type="CDD" id="cd02947">
    <property type="entry name" value="TRX_family"/>
    <property type="match status" value="1"/>
</dbReference>
<dbReference type="InterPro" id="IPR013766">
    <property type="entry name" value="Thioredoxin_domain"/>
</dbReference>
<feature type="domain" description="Thioredoxin" evidence="2">
    <location>
        <begin position="106"/>
        <end position="167"/>
    </location>
</feature>
<sequence>MFAKAMIQTRGTTAAVTLRSTRRTTSAGGRTRAARVVRAMADAGAERRASETARVLERTKEISNSAELDAALALAGDDLVMLAIESDEECYAGESAWSGSDAKMASCKQLSASLARIAREAEDVTFLKLDVVGHEDARALAKELGVHQFPTYQYYKHGELMWEHVGAGAGSHEKIAEGVLYYGNTGAGGMKTTEYIQEVQSAADLEGFLASCAPEQDVAGLVAPISVPCEKQLAVVDVSIEKNAPAGCMHIFPAIISLAKNTAGATRWARLIGDASEDAVALMKSMKVTEVPTFVFYADGKEVDRYSGSDRMALMNKVLQFQRANGVKLPERATRKRMSTAEAKEIARAAREREKAAGRRSGW</sequence>
<feature type="region of interest" description="Disordered" evidence="1">
    <location>
        <begin position="333"/>
        <end position="363"/>
    </location>
</feature>
<dbReference type="GO" id="GO:0016671">
    <property type="term" value="F:oxidoreductase activity, acting on a sulfur group of donors, disulfide as acceptor"/>
    <property type="evidence" value="ECO:0007669"/>
    <property type="project" value="InterPro"/>
</dbReference>
<gene>
    <name evidence="3" type="ORF">OLUC0939_LOCUS2394</name>
</gene>
<organism evidence="3">
    <name type="scientific">Ostreococcus sp. 'lucimarinus'</name>
    <dbReference type="NCBI Taxonomy" id="242159"/>
    <lineage>
        <taxon>Eukaryota</taxon>
        <taxon>Viridiplantae</taxon>
        <taxon>Chlorophyta</taxon>
        <taxon>Mamiellophyceae</taxon>
        <taxon>Mamiellales</taxon>
        <taxon>Bathycoccaceae</taxon>
        <taxon>Ostreococcus</taxon>
    </lineage>
</organism>